<sequence>MSNSIFHKLMFSFCLVLVMVLAACSSDDEASESASGENTVEFWHSMTDTAGDAVEQVIEEFEKEYPDIDIKATYVANQGEGQNEKLLTAIAGGNPPDVAYFDRFEVATWAAEGSLESLTDLAEEAGISKDDYYDFAWDELIYEGDLYGIPTTTDSRLLFYNRDHFEEVGLDPENPPTTIDELEEAAEKLTIKDGNRFERIGFIPWFAQGSFYSWGWSFGGDFYDPETGEVTADDPKNVEALEWITEFGKKYGVEDIAGFTDSQGSGAMDPFVSGQISMKIDGNFGVASLEKFAPDLNYGVTPIPTPTGDNFKTWSGGWSVVIPKGANNQDGAWEFLKFFGSEEGQKIFSEGSRDFSVIDSVNESLGYTDDPIFSEFINILPESNSRPVMTAGSLYWNALADAVESSTRENGTPKENLEEVTQRVTEALEE</sequence>
<proteinExistence type="inferred from homology"/>
<name>A0A5Q2TPL3_9BACI</name>
<dbReference type="GO" id="GO:0042956">
    <property type="term" value="P:maltodextrin transmembrane transport"/>
    <property type="evidence" value="ECO:0007669"/>
    <property type="project" value="TreeGrafter"/>
</dbReference>
<evidence type="ECO:0000313" key="7">
    <source>
        <dbReference type="Proteomes" id="UP000339690"/>
    </source>
</evidence>
<dbReference type="PANTHER" id="PTHR30061:SF50">
    <property type="entry name" value="MALTOSE_MALTODEXTRIN-BINDING PERIPLASMIC PROTEIN"/>
    <property type="match status" value="1"/>
</dbReference>
<evidence type="ECO:0000256" key="1">
    <source>
        <dbReference type="ARBA" id="ARBA00008520"/>
    </source>
</evidence>
<feature type="region of interest" description="Disordered" evidence="4">
    <location>
        <begin position="406"/>
        <end position="430"/>
    </location>
</feature>
<dbReference type="AlphaFoldDB" id="A0A5Q2TPL3"/>
<accession>A0A5Q2TPL3</accession>
<evidence type="ECO:0000313" key="6">
    <source>
        <dbReference type="EMBL" id="QGH36062.1"/>
    </source>
</evidence>
<dbReference type="Gene3D" id="3.40.190.10">
    <property type="entry name" value="Periplasmic binding protein-like II"/>
    <property type="match status" value="2"/>
</dbReference>
<keyword evidence="2" id="KW-0813">Transport</keyword>
<dbReference type="GO" id="GO:1901982">
    <property type="term" value="F:maltose binding"/>
    <property type="evidence" value="ECO:0007669"/>
    <property type="project" value="TreeGrafter"/>
</dbReference>
<dbReference type="Proteomes" id="UP000339690">
    <property type="component" value="Chromosome"/>
</dbReference>
<organism evidence="6 7">
    <name type="scientific">Gracilibacillus salitolerans</name>
    <dbReference type="NCBI Taxonomy" id="2663022"/>
    <lineage>
        <taxon>Bacteria</taxon>
        <taxon>Bacillati</taxon>
        <taxon>Bacillota</taxon>
        <taxon>Bacilli</taxon>
        <taxon>Bacillales</taxon>
        <taxon>Bacillaceae</taxon>
        <taxon>Gracilibacillus</taxon>
    </lineage>
</organism>
<evidence type="ECO:0000256" key="3">
    <source>
        <dbReference type="ARBA" id="ARBA00022729"/>
    </source>
</evidence>
<dbReference type="RefSeq" id="WP_153792257.1">
    <property type="nucleotide sequence ID" value="NZ_CP045915.1"/>
</dbReference>
<protein>
    <submittedName>
        <fullName evidence="6">Extracellular solute-binding protein</fullName>
    </submittedName>
</protein>
<keyword evidence="7" id="KW-1185">Reference proteome</keyword>
<dbReference type="GO" id="GO:0015768">
    <property type="term" value="P:maltose transport"/>
    <property type="evidence" value="ECO:0007669"/>
    <property type="project" value="TreeGrafter"/>
</dbReference>
<evidence type="ECO:0000256" key="4">
    <source>
        <dbReference type="SAM" id="MobiDB-lite"/>
    </source>
</evidence>
<dbReference type="Pfam" id="PF01547">
    <property type="entry name" value="SBP_bac_1"/>
    <property type="match status" value="1"/>
</dbReference>
<dbReference type="EMBL" id="CP045915">
    <property type="protein sequence ID" value="QGH36062.1"/>
    <property type="molecule type" value="Genomic_DNA"/>
</dbReference>
<dbReference type="PANTHER" id="PTHR30061">
    <property type="entry name" value="MALTOSE-BINDING PERIPLASMIC PROTEIN"/>
    <property type="match status" value="1"/>
</dbReference>
<evidence type="ECO:0000256" key="5">
    <source>
        <dbReference type="SAM" id="SignalP"/>
    </source>
</evidence>
<gene>
    <name evidence="6" type="ORF">GI584_19295</name>
</gene>
<dbReference type="GO" id="GO:0055052">
    <property type="term" value="C:ATP-binding cassette (ABC) transporter complex, substrate-binding subunit-containing"/>
    <property type="evidence" value="ECO:0007669"/>
    <property type="project" value="TreeGrafter"/>
</dbReference>
<comment type="similarity">
    <text evidence="1">Belongs to the bacterial solute-binding protein 1 family.</text>
</comment>
<feature type="compositionally biased region" description="Basic and acidic residues" evidence="4">
    <location>
        <begin position="411"/>
        <end position="421"/>
    </location>
</feature>
<feature type="chain" id="PRO_5038448819" evidence="5">
    <location>
        <begin position="31"/>
        <end position="430"/>
    </location>
</feature>
<dbReference type="SUPFAM" id="SSF53850">
    <property type="entry name" value="Periplasmic binding protein-like II"/>
    <property type="match status" value="1"/>
</dbReference>
<dbReference type="InterPro" id="IPR006059">
    <property type="entry name" value="SBP"/>
</dbReference>
<reference evidence="6 7" key="1">
    <citation type="submission" date="2019-11" db="EMBL/GenBank/DDBJ databases">
        <title>Gracilibacillus salitolerans sp. nov., a moderate halophile isolated from a saline soil in northwest China.</title>
        <authorList>
            <person name="Gan L."/>
        </authorList>
    </citation>
    <scope>NUCLEOTIDE SEQUENCE [LARGE SCALE GENOMIC DNA]</scope>
    <source>
        <strain evidence="6 7">SCU50</strain>
    </source>
</reference>
<dbReference type="CDD" id="cd14748">
    <property type="entry name" value="PBP2_UgpB"/>
    <property type="match status" value="1"/>
</dbReference>
<keyword evidence="3 5" id="KW-0732">Signal</keyword>
<dbReference type="KEGG" id="grc:GI584_19295"/>
<feature type="signal peptide" evidence="5">
    <location>
        <begin position="1"/>
        <end position="30"/>
    </location>
</feature>
<evidence type="ECO:0000256" key="2">
    <source>
        <dbReference type="ARBA" id="ARBA00022448"/>
    </source>
</evidence>